<sequence>MKTLLLATTALVFGIASASAADLAARPYTKAPVMAPTWNWSGFYFGGNVGYGIAHNETAQGIFAGTPPTVLLGATTGPVASDGVIGGVQIGWNTMFAPSWLFGIEADIQGADVKGQQRFVSGLLFTPGDFAAVESRLNWFGTVRGRLGWTATPETLIYVTGGLAYGEVETRNSSSFDIGGGVRENAAASLKSTKTGWTVGGGIESRLWNSNWTAKAEYLYVDLGSQTLVNSTGPVTAFAHGSDVESRTHIIRAGLNYKFNSWN</sequence>
<keyword evidence="9" id="KW-1185">Reference proteome</keyword>
<dbReference type="PANTHER" id="PTHR34001:SF3">
    <property type="entry name" value="BLL7405 PROTEIN"/>
    <property type="match status" value="1"/>
</dbReference>
<name>A0ABX8A756_9BRAD</name>
<protein>
    <submittedName>
        <fullName evidence="8">Porin family protein</fullName>
    </submittedName>
</protein>
<evidence type="ECO:0000313" key="8">
    <source>
        <dbReference type="EMBL" id="QUS39578.1"/>
    </source>
</evidence>
<reference evidence="8 9" key="1">
    <citation type="submission" date="2019-02" db="EMBL/GenBank/DDBJ databases">
        <title>Emended description of the genus Rhodopseudomonas and description of Rhodopseudomonas albus sp. nov., a non-phototrophic, heavy-metal-tolerant bacterium isolated from garden soil.</title>
        <authorList>
            <person name="Bao Z."/>
            <person name="Cao W.W."/>
            <person name="Sato Y."/>
            <person name="Nishizawa T."/>
            <person name="Zhao J."/>
            <person name="Guo Y."/>
            <person name="Ohta H."/>
        </authorList>
    </citation>
    <scope>NUCLEOTIDE SEQUENCE [LARGE SCALE GENOMIC DNA]</scope>
    <source>
        <strain evidence="8 9">SK50-23</strain>
    </source>
</reference>
<evidence type="ECO:0000256" key="3">
    <source>
        <dbReference type="ARBA" id="ARBA00023136"/>
    </source>
</evidence>
<evidence type="ECO:0000313" key="9">
    <source>
        <dbReference type="Proteomes" id="UP000682843"/>
    </source>
</evidence>
<feature type="chain" id="PRO_5047388334" evidence="6">
    <location>
        <begin position="21"/>
        <end position="263"/>
    </location>
</feature>
<keyword evidence="2 6" id="KW-0732">Signal</keyword>
<dbReference type="PANTHER" id="PTHR34001">
    <property type="entry name" value="BLL7405 PROTEIN"/>
    <property type="match status" value="1"/>
</dbReference>
<feature type="signal peptide" evidence="6">
    <location>
        <begin position="1"/>
        <end position="20"/>
    </location>
</feature>
<evidence type="ECO:0000256" key="5">
    <source>
        <dbReference type="ARBA" id="ARBA00038306"/>
    </source>
</evidence>
<dbReference type="Proteomes" id="UP000682843">
    <property type="component" value="Chromosome"/>
</dbReference>
<dbReference type="Gene3D" id="2.40.160.20">
    <property type="match status" value="1"/>
</dbReference>
<dbReference type="InterPro" id="IPR027385">
    <property type="entry name" value="Beta-barrel_OMP"/>
</dbReference>
<comment type="subcellular location">
    <subcellularLocation>
        <location evidence="1">Cell outer membrane</location>
    </subcellularLocation>
</comment>
<dbReference type="RefSeq" id="WP_211913123.1">
    <property type="nucleotide sequence ID" value="NZ_CP036498.1"/>
</dbReference>
<evidence type="ECO:0000259" key="7">
    <source>
        <dbReference type="Pfam" id="PF13505"/>
    </source>
</evidence>
<accession>A0ABX8A756</accession>
<evidence type="ECO:0000256" key="6">
    <source>
        <dbReference type="SAM" id="SignalP"/>
    </source>
</evidence>
<dbReference type="InterPro" id="IPR051692">
    <property type="entry name" value="OMP-like"/>
</dbReference>
<comment type="similarity">
    <text evidence="5">Belongs to the Omp25/RopB family.</text>
</comment>
<proteinExistence type="inferred from homology"/>
<evidence type="ECO:0000256" key="2">
    <source>
        <dbReference type="ARBA" id="ARBA00022729"/>
    </source>
</evidence>
<dbReference type="EMBL" id="CP036498">
    <property type="protein sequence ID" value="QUS39578.1"/>
    <property type="molecule type" value="Genomic_DNA"/>
</dbReference>
<keyword evidence="3" id="KW-0472">Membrane</keyword>
<dbReference type="InterPro" id="IPR011250">
    <property type="entry name" value="OMP/PagP_B-barrel"/>
</dbReference>
<gene>
    <name evidence="8" type="ORF">RPMA_12570</name>
</gene>
<evidence type="ECO:0000256" key="1">
    <source>
        <dbReference type="ARBA" id="ARBA00004442"/>
    </source>
</evidence>
<keyword evidence="4" id="KW-0998">Cell outer membrane</keyword>
<evidence type="ECO:0000256" key="4">
    <source>
        <dbReference type="ARBA" id="ARBA00023237"/>
    </source>
</evidence>
<feature type="domain" description="Outer membrane protein beta-barrel" evidence="7">
    <location>
        <begin position="9"/>
        <end position="259"/>
    </location>
</feature>
<dbReference type="SUPFAM" id="SSF56925">
    <property type="entry name" value="OMPA-like"/>
    <property type="match status" value="1"/>
</dbReference>
<organism evidence="8 9">
    <name type="scientific">Tardiphaga alba</name>
    <dbReference type="NCBI Taxonomy" id="340268"/>
    <lineage>
        <taxon>Bacteria</taxon>
        <taxon>Pseudomonadati</taxon>
        <taxon>Pseudomonadota</taxon>
        <taxon>Alphaproteobacteria</taxon>
        <taxon>Hyphomicrobiales</taxon>
        <taxon>Nitrobacteraceae</taxon>
        <taxon>Tardiphaga</taxon>
    </lineage>
</organism>
<dbReference type="Pfam" id="PF13505">
    <property type="entry name" value="OMP_b-brl"/>
    <property type="match status" value="1"/>
</dbReference>